<protein>
    <submittedName>
        <fullName evidence="1">Uncharacterized protein</fullName>
    </submittedName>
</protein>
<proteinExistence type="predicted"/>
<dbReference type="EMBL" id="MN739518">
    <property type="protein sequence ID" value="QHT10005.1"/>
    <property type="molecule type" value="Genomic_DNA"/>
</dbReference>
<accession>A0A6C0D2S3</accession>
<reference evidence="1" key="1">
    <citation type="journal article" date="2020" name="Nature">
        <title>Giant virus diversity and host interactions through global metagenomics.</title>
        <authorList>
            <person name="Schulz F."/>
            <person name="Roux S."/>
            <person name="Paez-Espino D."/>
            <person name="Jungbluth S."/>
            <person name="Walsh D.A."/>
            <person name="Denef V.J."/>
            <person name="McMahon K.D."/>
            <person name="Konstantinidis K.T."/>
            <person name="Eloe-Fadrosh E.A."/>
            <person name="Kyrpides N.C."/>
            <person name="Woyke T."/>
        </authorList>
    </citation>
    <scope>NUCLEOTIDE SEQUENCE</scope>
    <source>
        <strain evidence="1">GVMAG-M-3300023174-104</strain>
    </source>
</reference>
<name>A0A6C0D2S3_9ZZZZ</name>
<sequence>MKREIRYPIFLDCTRFCGKDVFWKFVFEDMAYGKFPPGIYIQKDYLCCSSKGKEFVYKMMDNGEMMKSEQEVYEEIRNLLQTRACLLSDKEALFQRRNILHSRQIQFERERYNEESWNVIRKKIIKENLMEEYVLESRNKYELDSQQIKRLFSLIILGFIFKSIHSKDVSYSNGYIQAIEGFEFSPRTVQCTKNIYNTELAPITYSIHSSPTLSSPLTPLKNTNPLTTTTTTLSSHWVKYIAGLTMNKKQSS</sequence>
<evidence type="ECO:0000313" key="1">
    <source>
        <dbReference type="EMBL" id="QHT10005.1"/>
    </source>
</evidence>
<dbReference type="AlphaFoldDB" id="A0A6C0D2S3"/>
<organism evidence="1">
    <name type="scientific">viral metagenome</name>
    <dbReference type="NCBI Taxonomy" id="1070528"/>
    <lineage>
        <taxon>unclassified sequences</taxon>
        <taxon>metagenomes</taxon>
        <taxon>organismal metagenomes</taxon>
    </lineage>
</organism>